<sequence>MLQSILRPTGNATATTAAVSLPPYPSVSQVQRVAFCTDRVSKPISKLETRSLKGEWTAVKRPRGPASQNMHHPYMLSLPSKSRLRLLSETANYSVERLSIQAKTKMDQGWERIVRRIDSSPRRPIPRRNISSPKRFGATPTVHQPIWLNRKPNMTRASPAKTPSYTSYLLRTRATPETD</sequence>
<accession>A0AAW0E524</accession>
<evidence type="ECO:0000313" key="3">
    <source>
        <dbReference type="Proteomes" id="UP001362999"/>
    </source>
</evidence>
<evidence type="ECO:0000313" key="2">
    <source>
        <dbReference type="EMBL" id="KAK7059783.1"/>
    </source>
</evidence>
<gene>
    <name evidence="2" type="ORF">R3P38DRAFT_970183</name>
</gene>
<dbReference type="AlphaFoldDB" id="A0AAW0E524"/>
<feature type="compositionally biased region" description="Polar residues" evidence="1">
    <location>
        <begin position="161"/>
        <end position="173"/>
    </location>
</feature>
<comment type="caution">
    <text evidence="2">The sequence shown here is derived from an EMBL/GenBank/DDBJ whole genome shotgun (WGS) entry which is preliminary data.</text>
</comment>
<protein>
    <submittedName>
        <fullName evidence="2">Uncharacterized protein</fullName>
    </submittedName>
</protein>
<name>A0AAW0E524_9AGAR</name>
<feature type="region of interest" description="Disordered" evidence="1">
    <location>
        <begin position="121"/>
        <end position="179"/>
    </location>
</feature>
<organism evidence="2 3">
    <name type="scientific">Favolaschia claudopus</name>
    <dbReference type="NCBI Taxonomy" id="2862362"/>
    <lineage>
        <taxon>Eukaryota</taxon>
        <taxon>Fungi</taxon>
        <taxon>Dikarya</taxon>
        <taxon>Basidiomycota</taxon>
        <taxon>Agaricomycotina</taxon>
        <taxon>Agaricomycetes</taxon>
        <taxon>Agaricomycetidae</taxon>
        <taxon>Agaricales</taxon>
        <taxon>Marasmiineae</taxon>
        <taxon>Mycenaceae</taxon>
        <taxon>Favolaschia</taxon>
    </lineage>
</organism>
<dbReference type="EMBL" id="JAWWNJ010000003">
    <property type="protein sequence ID" value="KAK7059783.1"/>
    <property type="molecule type" value="Genomic_DNA"/>
</dbReference>
<evidence type="ECO:0000256" key="1">
    <source>
        <dbReference type="SAM" id="MobiDB-lite"/>
    </source>
</evidence>
<keyword evidence="3" id="KW-1185">Reference proteome</keyword>
<proteinExistence type="predicted"/>
<reference evidence="2 3" key="1">
    <citation type="journal article" date="2024" name="J Genomics">
        <title>Draft genome sequencing and assembly of Favolaschia claudopus CIRM-BRFM 2984 isolated from oak limbs.</title>
        <authorList>
            <person name="Navarro D."/>
            <person name="Drula E."/>
            <person name="Chaduli D."/>
            <person name="Cazenave R."/>
            <person name="Ahrendt S."/>
            <person name="Wang J."/>
            <person name="Lipzen A."/>
            <person name="Daum C."/>
            <person name="Barry K."/>
            <person name="Grigoriev I.V."/>
            <person name="Favel A."/>
            <person name="Rosso M.N."/>
            <person name="Martin F."/>
        </authorList>
    </citation>
    <scope>NUCLEOTIDE SEQUENCE [LARGE SCALE GENOMIC DNA]</scope>
    <source>
        <strain evidence="2 3">CIRM-BRFM 2984</strain>
    </source>
</reference>
<dbReference type="Proteomes" id="UP001362999">
    <property type="component" value="Unassembled WGS sequence"/>
</dbReference>